<sequence length="318" mass="34923">MKILVTDPEGYVGSLVVACFQQQGHEVISVSQANGGAALSLIQLAVTDLQNFDAVIHTGEICGNLALHPQIACNIHYRDAMHLANLAKAAGVSRFIYLSSCSVYGAGEEEYVTEESPVRPQTPSATCKAAIESDLLTIASVEFSPTILRPAIAFGASPRIRFDVVLNNMAGLAWTANKINIPGKGLSWCPVVHVLDICQIINCILQAPRPLVHQQIFNVGDTNHNYQLIEIAAMVAEVFQVENFSFGHHGFGDRGLFMTFDKIYQFFPDFQCGWNPRQGAEQLLNFFTLTDSIQSHFTLARSPHRQSENYPFHTASIA</sequence>
<evidence type="ECO:0000313" key="3">
    <source>
        <dbReference type="Proteomes" id="UP000031532"/>
    </source>
</evidence>
<dbReference type="InterPro" id="IPR036291">
    <property type="entry name" value="NAD(P)-bd_dom_sf"/>
</dbReference>
<protein>
    <submittedName>
        <fullName evidence="2">SDR family oxidoreductase</fullName>
    </submittedName>
</protein>
<evidence type="ECO:0000313" key="2">
    <source>
        <dbReference type="EMBL" id="NHC33951.1"/>
    </source>
</evidence>
<accession>A0A9X5E2G2</accession>
<name>A0A9X5E2G2_9CYAN</name>
<dbReference type="AlphaFoldDB" id="A0A9X5E2G2"/>
<proteinExistence type="predicted"/>
<comment type="caution">
    <text evidence="2">The sequence shown here is derived from an EMBL/GenBank/DDBJ whole genome shotgun (WGS) entry which is preliminary data.</text>
</comment>
<dbReference type="PANTHER" id="PTHR43245:SF23">
    <property type="entry name" value="NAD(P)-BINDING DOMAIN-CONTAINING PROTEIN"/>
    <property type="match status" value="1"/>
</dbReference>
<dbReference type="Gene3D" id="3.40.50.720">
    <property type="entry name" value="NAD(P)-binding Rossmann-like Domain"/>
    <property type="match status" value="1"/>
</dbReference>
<keyword evidence="3" id="KW-1185">Reference proteome</keyword>
<dbReference type="CDD" id="cd08946">
    <property type="entry name" value="SDR_e"/>
    <property type="match status" value="1"/>
</dbReference>
<gene>
    <name evidence="2" type="ORF">QH73_0004605</name>
</gene>
<dbReference type="PANTHER" id="PTHR43245">
    <property type="entry name" value="BIFUNCTIONAL POLYMYXIN RESISTANCE PROTEIN ARNA"/>
    <property type="match status" value="1"/>
</dbReference>
<dbReference type="SUPFAM" id="SSF51735">
    <property type="entry name" value="NAD(P)-binding Rossmann-fold domains"/>
    <property type="match status" value="1"/>
</dbReference>
<dbReference type="Pfam" id="PF01370">
    <property type="entry name" value="Epimerase"/>
    <property type="match status" value="1"/>
</dbReference>
<dbReference type="OrthoDB" id="9811743at2"/>
<dbReference type="InterPro" id="IPR001509">
    <property type="entry name" value="Epimerase_deHydtase"/>
</dbReference>
<feature type="domain" description="NAD-dependent epimerase/dehydratase" evidence="1">
    <location>
        <begin position="3"/>
        <end position="220"/>
    </location>
</feature>
<dbReference type="InterPro" id="IPR050177">
    <property type="entry name" value="Lipid_A_modif_metabolic_enz"/>
</dbReference>
<dbReference type="RefSeq" id="WP_052290016.1">
    <property type="nucleotide sequence ID" value="NZ_JTJC03000001.1"/>
</dbReference>
<reference evidence="2 3" key="1">
    <citation type="journal article" date="2015" name="Genome Announc.">
        <title>Draft Genome Sequence of the Terrestrial Cyanobacterium Scytonema millei VB511283, Isolated from Eastern India.</title>
        <authorList>
            <person name="Sen D."/>
            <person name="Chandrababunaidu M.M."/>
            <person name="Singh D."/>
            <person name="Sanghi N."/>
            <person name="Ghorai A."/>
            <person name="Mishra G.P."/>
            <person name="Madduluri M."/>
            <person name="Adhikary S.P."/>
            <person name="Tripathy S."/>
        </authorList>
    </citation>
    <scope>NUCLEOTIDE SEQUENCE [LARGE SCALE GENOMIC DNA]</scope>
    <source>
        <strain evidence="2 3">VB511283</strain>
    </source>
</reference>
<evidence type="ECO:0000259" key="1">
    <source>
        <dbReference type="Pfam" id="PF01370"/>
    </source>
</evidence>
<dbReference type="EMBL" id="JTJC03000001">
    <property type="protein sequence ID" value="NHC33951.1"/>
    <property type="molecule type" value="Genomic_DNA"/>
</dbReference>
<organism evidence="2 3">
    <name type="scientific">Scytonema millei VB511283</name>
    <dbReference type="NCBI Taxonomy" id="1245923"/>
    <lineage>
        <taxon>Bacteria</taxon>
        <taxon>Bacillati</taxon>
        <taxon>Cyanobacteriota</taxon>
        <taxon>Cyanophyceae</taxon>
        <taxon>Nostocales</taxon>
        <taxon>Scytonemataceae</taxon>
        <taxon>Scytonema</taxon>
    </lineage>
</organism>
<dbReference type="Proteomes" id="UP000031532">
    <property type="component" value="Unassembled WGS sequence"/>
</dbReference>